<keyword evidence="5" id="KW-1185">Reference proteome</keyword>
<dbReference type="InterPro" id="IPR020472">
    <property type="entry name" value="WD40_PAC1"/>
</dbReference>
<feature type="repeat" description="WD" evidence="3">
    <location>
        <begin position="59"/>
        <end position="100"/>
    </location>
</feature>
<dbReference type="PRINTS" id="PR00320">
    <property type="entry name" value="GPROTEINBRPT"/>
</dbReference>
<dbReference type="InterPro" id="IPR053299">
    <property type="entry name" value="ASTRA_WD_repeat"/>
</dbReference>
<evidence type="ECO:0000256" key="3">
    <source>
        <dbReference type="PROSITE-ProRule" id="PRU00221"/>
    </source>
</evidence>
<organism evidence="4 5">
    <name type="scientific">Calocera viscosa (strain TUFC12733)</name>
    <dbReference type="NCBI Taxonomy" id="1330018"/>
    <lineage>
        <taxon>Eukaryota</taxon>
        <taxon>Fungi</taxon>
        <taxon>Dikarya</taxon>
        <taxon>Basidiomycota</taxon>
        <taxon>Agaricomycotina</taxon>
        <taxon>Dacrymycetes</taxon>
        <taxon>Dacrymycetales</taxon>
        <taxon>Dacrymycetaceae</taxon>
        <taxon>Calocera</taxon>
    </lineage>
</organism>
<dbReference type="SMART" id="SM00320">
    <property type="entry name" value="WD40"/>
    <property type="match status" value="4"/>
</dbReference>
<dbReference type="CDD" id="cd00200">
    <property type="entry name" value="WD40"/>
    <property type="match status" value="1"/>
</dbReference>
<dbReference type="PROSITE" id="PS00678">
    <property type="entry name" value="WD_REPEATS_1"/>
    <property type="match status" value="1"/>
</dbReference>
<dbReference type="AlphaFoldDB" id="A0A167IU22"/>
<feature type="repeat" description="WD" evidence="3">
    <location>
        <begin position="102"/>
        <end position="138"/>
    </location>
</feature>
<dbReference type="Proteomes" id="UP000076738">
    <property type="component" value="Unassembled WGS sequence"/>
</dbReference>
<feature type="repeat" description="WD" evidence="3">
    <location>
        <begin position="15"/>
        <end position="56"/>
    </location>
</feature>
<dbReference type="InterPro" id="IPR019775">
    <property type="entry name" value="WD40_repeat_CS"/>
</dbReference>
<evidence type="ECO:0000256" key="1">
    <source>
        <dbReference type="ARBA" id="ARBA00022574"/>
    </source>
</evidence>
<dbReference type="PROSITE" id="PS50294">
    <property type="entry name" value="WD_REPEATS_REGION"/>
    <property type="match status" value="4"/>
</dbReference>
<name>A0A167IU22_CALVF</name>
<evidence type="ECO:0000256" key="2">
    <source>
        <dbReference type="ARBA" id="ARBA00022737"/>
    </source>
</evidence>
<reference evidence="4 5" key="1">
    <citation type="journal article" date="2016" name="Mol. Biol. Evol.">
        <title>Comparative Genomics of Early-Diverging Mushroom-Forming Fungi Provides Insights into the Origins of Lignocellulose Decay Capabilities.</title>
        <authorList>
            <person name="Nagy L.G."/>
            <person name="Riley R."/>
            <person name="Tritt A."/>
            <person name="Adam C."/>
            <person name="Daum C."/>
            <person name="Floudas D."/>
            <person name="Sun H."/>
            <person name="Yadav J.S."/>
            <person name="Pangilinan J."/>
            <person name="Larsson K.H."/>
            <person name="Matsuura K."/>
            <person name="Barry K."/>
            <person name="Labutti K."/>
            <person name="Kuo R."/>
            <person name="Ohm R.A."/>
            <person name="Bhattacharya S.S."/>
            <person name="Shirouzu T."/>
            <person name="Yoshinaga Y."/>
            <person name="Martin F.M."/>
            <person name="Grigoriev I.V."/>
            <person name="Hibbett D.S."/>
        </authorList>
    </citation>
    <scope>NUCLEOTIDE SEQUENCE [LARGE SCALE GENOMIC DNA]</scope>
    <source>
        <strain evidence="4 5">TUFC12733</strain>
    </source>
</reference>
<dbReference type="SUPFAM" id="SSF50978">
    <property type="entry name" value="WD40 repeat-like"/>
    <property type="match status" value="1"/>
</dbReference>
<dbReference type="EMBL" id="KV417305">
    <property type="protein sequence ID" value="KZO92959.1"/>
    <property type="molecule type" value="Genomic_DNA"/>
</dbReference>
<dbReference type="PROSITE" id="PS50082">
    <property type="entry name" value="WD_REPEATS_2"/>
    <property type="match status" value="4"/>
</dbReference>
<proteinExistence type="predicted"/>
<gene>
    <name evidence="4" type="ORF">CALVIDRAFT_540428</name>
</gene>
<dbReference type="InterPro" id="IPR036322">
    <property type="entry name" value="WD40_repeat_dom_sf"/>
</dbReference>
<dbReference type="InterPro" id="IPR001680">
    <property type="entry name" value="WD40_rpt"/>
</dbReference>
<accession>A0A167IU22</accession>
<keyword evidence="2" id="KW-0677">Repeat</keyword>
<dbReference type="Pfam" id="PF00400">
    <property type="entry name" value="WD40"/>
    <property type="match status" value="4"/>
</dbReference>
<dbReference type="OrthoDB" id="6262491at2759"/>
<dbReference type="PANTHER" id="PTHR44156">
    <property type="entry name" value="SUPERNUMERARY LIMBS, ISOFORM B-RELATED"/>
    <property type="match status" value="1"/>
</dbReference>
<feature type="repeat" description="WD" evidence="3">
    <location>
        <begin position="145"/>
        <end position="177"/>
    </location>
</feature>
<sequence length="288" mass="32066">MWDVQTGVEIWKTPSGSHKWCVTSVAFFPNGKQVVSGSSDYTLRFWDSETGEARSDHLWGGHRAPIWSMAISRDGQKIVSGSDDSTIRVWCAETGKAIGQLLRIHEGRVNSVAFSPDGRYFASGGADHMIHIWDTETGMPKGAPLIGHAGIVRCVAFSPDGRSIASCSDDRTIRIWDAGLDPEWESFQALHGSWDCQRFALSRHPAHQMKQLYASDSTETTAVWYDRETGWIMGNEMDHILWIPPHLFDRVSVGRMKILIPGPALVVDLSKFAHGTEWQACYTDSSSN</sequence>
<evidence type="ECO:0000313" key="4">
    <source>
        <dbReference type="EMBL" id="KZO92959.1"/>
    </source>
</evidence>
<evidence type="ECO:0000313" key="5">
    <source>
        <dbReference type="Proteomes" id="UP000076738"/>
    </source>
</evidence>
<dbReference type="STRING" id="1330018.A0A167IU22"/>
<protein>
    <submittedName>
        <fullName evidence="4">WD40 repeat-like protein</fullName>
    </submittedName>
</protein>
<keyword evidence="1 3" id="KW-0853">WD repeat</keyword>
<dbReference type="Gene3D" id="2.130.10.10">
    <property type="entry name" value="YVTN repeat-like/Quinoprotein amine dehydrogenase"/>
    <property type="match status" value="1"/>
</dbReference>
<dbReference type="InterPro" id="IPR015943">
    <property type="entry name" value="WD40/YVTN_repeat-like_dom_sf"/>
</dbReference>